<sequence length="275" mass="28458">MNMRHEQISILGLGAMGSALASSLLAAGREVTVWNRTSGKAGDLVARGAREASSVEEAIGAGGLTVTCLLDDASVREALGPAIRKLAGGMLVNLTSGSVRQARELAGWLEGYGVRFLAGGIMAVPPTVGSEGAFILYSGARDVFDRVAPVLGPVGRPHWVGEDPGFAALYDMAALSGMYGMSAGADHAVALVQSEGGDLETFKREVLQPWMEQMLAITVAGANVSESVPDEYNPAMQATGLENILSASAEAGVPADLAGHLHASLWRMQRAITVG</sequence>
<evidence type="ECO:0000259" key="3">
    <source>
        <dbReference type="Pfam" id="PF03446"/>
    </source>
</evidence>
<reference evidence="5" key="1">
    <citation type="submission" date="2022-06" db="EMBL/GenBank/DDBJ databases">
        <title>Sequencing the genomes of 1000 actinobacteria strains.</title>
        <authorList>
            <person name="Klenk H.-P."/>
        </authorList>
    </citation>
    <scope>NUCLEOTIDE SEQUENCE</scope>
    <source>
        <strain evidence="5">DSM 46694</strain>
    </source>
</reference>
<dbReference type="InterPro" id="IPR051265">
    <property type="entry name" value="HIBADH-related_NP60_sf"/>
</dbReference>
<evidence type="ECO:0000313" key="5">
    <source>
        <dbReference type="EMBL" id="MCP2353159.1"/>
    </source>
</evidence>
<dbReference type="Pfam" id="PF03446">
    <property type="entry name" value="NAD_binding_2"/>
    <property type="match status" value="1"/>
</dbReference>
<dbReference type="Pfam" id="PF21761">
    <property type="entry name" value="RedAm-like_C"/>
    <property type="match status" value="1"/>
</dbReference>
<dbReference type="RefSeq" id="WP_253739592.1">
    <property type="nucleotide sequence ID" value="NZ_BAABKA010000086.1"/>
</dbReference>
<feature type="domain" description="NADPH-dependent reductive aminase-like C-terminal" evidence="4">
    <location>
        <begin position="163"/>
        <end position="268"/>
    </location>
</feature>
<comment type="similarity">
    <text evidence="1">Belongs to the HIBADH-related family.</text>
</comment>
<organism evidence="5 6">
    <name type="scientific">Nonomuraea thailandensis</name>
    <dbReference type="NCBI Taxonomy" id="1188745"/>
    <lineage>
        <taxon>Bacteria</taxon>
        <taxon>Bacillati</taxon>
        <taxon>Actinomycetota</taxon>
        <taxon>Actinomycetes</taxon>
        <taxon>Streptosporangiales</taxon>
        <taxon>Streptosporangiaceae</taxon>
        <taxon>Nonomuraea</taxon>
    </lineage>
</organism>
<dbReference type="InterPro" id="IPR013328">
    <property type="entry name" value="6PGD_dom2"/>
</dbReference>
<protein>
    <submittedName>
        <fullName evidence="5">3-hydroxyisobutyrate dehydrogenase-like beta-hydroxyacid dehydrogenase</fullName>
    </submittedName>
</protein>
<dbReference type="PIRSF" id="PIRSF000103">
    <property type="entry name" value="HIBADH"/>
    <property type="match status" value="1"/>
</dbReference>
<dbReference type="InterPro" id="IPR015815">
    <property type="entry name" value="HIBADH-related"/>
</dbReference>
<evidence type="ECO:0000256" key="1">
    <source>
        <dbReference type="ARBA" id="ARBA00009080"/>
    </source>
</evidence>
<evidence type="ECO:0000259" key="4">
    <source>
        <dbReference type="Pfam" id="PF21761"/>
    </source>
</evidence>
<gene>
    <name evidence="5" type="ORF">HD597_000179</name>
</gene>
<dbReference type="SUPFAM" id="SSF51735">
    <property type="entry name" value="NAD(P)-binding Rossmann-fold domains"/>
    <property type="match status" value="1"/>
</dbReference>
<proteinExistence type="inferred from homology"/>
<dbReference type="GO" id="GO:0050661">
    <property type="term" value="F:NADP binding"/>
    <property type="evidence" value="ECO:0007669"/>
    <property type="project" value="InterPro"/>
</dbReference>
<feature type="domain" description="6-phosphogluconate dehydrogenase NADP-binding" evidence="3">
    <location>
        <begin position="7"/>
        <end position="156"/>
    </location>
</feature>
<dbReference type="PANTHER" id="PTHR43580">
    <property type="entry name" value="OXIDOREDUCTASE GLYR1-RELATED"/>
    <property type="match status" value="1"/>
</dbReference>
<keyword evidence="6" id="KW-1185">Reference proteome</keyword>
<evidence type="ECO:0000256" key="2">
    <source>
        <dbReference type="ARBA" id="ARBA00023002"/>
    </source>
</evidence>
<name>A0A9X2G5W9_9ACTN</name>
<evidence type="ECO:0000313" key="6">
    <source>
        <dbReference type="Proteomes" id="UP001139648"/>
    </source>
</evidence>
<accession>A0A9X2G5W9</accession>
<dbReference type="GO" id="GO:0016491">
    <property type="term" value="F:oxidoreductase activity"/>
    <property type="evidence" value="ECO:0007669"/>
    <property type="project" value="UniProtKB-KW"/>
</dbReference>
<dbReference type="InterPro" id="IPR006115">
    <property type="entry name" value="6PGDH_NADP-bd"/>
</dbReference>
<keyword evidence="2" id="KW-0560">Oxidoreductase</keyword>
<dbReference type="Gene3D" id="1.10.1040.10">
    <property type="entry name" value="N-(1-d-carboxylethyl)-l-norvaline Dehydrogenase, domain 2"/>
    <property type="match status" value="1"/>
</dbReference>
<dbReference type="Gene3D" id="3.40.50.720">
    <property type="entry name" value="NAD(P)-binding Rossmann-like Domain"/>
    <property type="match status" value="1"/>
</dbReference>
<dbReference type="InterPro" id="IPR048666">
    <property type="entry name" value="RedAm-like_C"/>
</dbReference>
<dbReference type="Proteomes" id="UP001139648">
    <property type="component" value="Unassembled WGS sequence"/>
</dbReference>
<comment type="caution">
    <text evidence="5">The sequence shown here is derived from an EMBL/GenBank/DDBJ whole genome shotgun (WGS) entry which is preliminary data.</text>
</comment>
<dbReference type="EMBL" id="JAMZEB010000001">
    <property type="protein sequence ID" value="MCP2353159.1"/>
    <property type="molecule type" value="Genomic_DNA"/>
</dbReference>
<dbReference type="AlphaFoldDB" id="A0A9X2G5W9"/>
<dbReference type="PANTHER" id="PTHR43580:SF2">
    <property type="entry name" value="CYTOKINE-LIKE NUCLEAR FACTOR N-PAC"/>
    <property type="match status" value="1"/>
</dbReference>
<dbReference type="InterPro" id="IPR036291">
    <property type="entry name" value="NAD(P)-bd_dom_sf"/>
</dbReference>